<comment type="similarity">
    <text evidence="1">Belongs to the transglycosylase family. Rpf subfamily.</text>
</comment>
<protein>
    <recommendedName>
        <fullName evidence="4">Resuscitation-promoting factor RpfB</fullName>
    </recommendedName>
</protein>
<evidence type="ECO:0000256" key="2">
    <source>
        <dbReference type="ARBA" id="ARBA00022729"/>
    </source>
</evidence>
<dbReference type="RefSeq" id="WP_055576851.1">
    <property type="nucleotide sequence ID" value="NZ_LKTM01000035.1"/>
</dbReference>
<dbReference type="GO" id="GO:0005576">
    <property type="term" value="C:extracellular region"/>
    <property type="evidence" value="ECO:0007669"/>
    <property type="project" value="UniProtKB-ARBA"/>
</dbReference>
<dbReference type="PANTHER" id="PTHR39160">
    <property type="entry name" value="CELL WALL-BINDING PROTEIN YOCH"/>
    <property type="match status" value="1"/>
</dbReference>
<dbReference type="SUPFAM" id="SSF53955">
    <property type="entry name" value="Lysozyme-like"/>
    <property type="match status" value="1"/>
</dbReference>
<evidence type="ECO:0000259" key="5">
    <source>
        <dbReference type="PROSITE" id="PS51109"/>
    </source>
</evidence>
<name>A0A0Q2R825_MYCGO</name>
<proteinExistence type="inferred from homology"/>
<evidence type="ECO:0000256" key="3">
    <source>
        <dbReference type="ARBA" id="ARBA00022801"/>
    </source>
</evidence>
<dbReference type="InterPro" id="IPR011098">
    <property type="entry name" value="G5_dom"/>
</dbReference>
<dbReference type="FunFam" id="1.10.530.10:FF:000015">
    <property type="entry name" value="Resuscitation-promoting factor RpfB"/>
    <property type="match status" value="1"/>
</dbReference>
<dbReference type="InterPro" id="IPR051933">
    <property type="entry name" value="Resuscitation_pf_RpfB"/>
</dbReference>
<evidence type="ECO:0000256" key="1">
    <source>
        <dbReference type="ARBA" id="ARBA00010830"/>
    </source>
</evidence>
<dbReference type="PANTHER" id="PTHR39160:SF4">
    <property type="entry name" value="RESUSCITATION-PROMOTING FACTOR RPFB"/>
    <property type="match status" value="1"/>
</dbReference>
<dbReference type="GO" id="GO:0010629">
    <property type="term" value="P:negative regulation of gene expression"/>
    <property type="evidence" value="ECO:0007669"/>
    <property type="project" value="UniProtKB-ARBA"/>
</dbReference>
<evidence type="ECO:0000313" key="7">
    <source>
        <dbReference type="Proteomes" id="UP000051677"/>
    </source>
</evidence>
<feature type="domain" description="G5" evidence="5">
    <location>
        <begin position="205"/>
        <end position="285"/>
    </location>
</feature>
<keyword evidence="3" id="KW-0378">Hydrolase</keyword>
<dbReference type="Gene3D" id="2.20.230.10">
    <property type="entry name" value="Resuscitation-promoting factor rpfb"/>
    <property type="match status" value="1"/>
</dbReference>
<dbReference type="GO" id="GO:0009372">
    <property type="term" value="P:quorum sensing"/>
    <property type="evidence" value="ECO:0007669"/>
    <property type="project" value="UniProtKB-ARBA"/>
</dbReference>
<reference evidence="6 7" key="1">
    <citation type="submission" date="2015-10" db="EMBL/GenBank/DDBJ databases">
        <title>Mycobacterium gordonae draft genome assembly.</title>
        <authorList>
            <person name="Ustinova V."/>
            <person name="Smirnova T."/>
            <person name="Blagodatskikh K."/>
            <person name="Varlamov D."/>
            <person name="Larionova E."/>
            <person name="Chernousova L."/>
        </authorList>
    </citation>
    <scope>NUCLEOTIDE SEQUENCE [LARGE SCALE GENOMIC DNA]</scope>
    <source>
        <strain evidence="6 7">CTRI 14-8773</strain>
    </source>
</reference>
<dbReference type="GO" id="GO:0042127">
    <property type="term" value="P:regulation of cell population proliferation"/>
    <property type="evidence" value="ECO:0007669"/>
    <property type="project" value="UniProtKB-ARBA"/>
</dbReference>
<dbReference type="InterPro" id="IPR010618">
    <property type="entry name" value="RPF"/>
</dbReference>
<keyword evidence="2" id="KW-0732">Signal</keyword>
<gene>
    <name evidence="6" type="ORF">AO501_28515</name>
</gene>
<dbReference type="InterPro" id="IPR007137">
    <property type="entry name" value="DUF348"/>
</dbReference>
<dbReference type="EMBL" id="LKTM01000035">
    <property type="protein sequence ID" value="KQH80198.1"/>
    <property type="molecule type" value="Genomic_DNA"/>
</dbReference>
<accession>A0A0Q2R825</accession>
<organism evidence="6 7">
    <name type="scientific">Mycobacterium gordonae</name>
    <dbReference type="NCBI Taxonomy" id="1778"/>
    <lineage>
        <taxon>Bacteria</taxon>
        <taxon>Bacillati</taxon>
        <taxon>Actinomycetota</taxon>
        <taxon>Actinomycetes</taxon>
        <taxon>Mycobacteriales</taxon>
        <taxon>Mycobacteriaceae</taxon>
        <taxon>Mycobacterium</taxon>
    </lineage>
</organism>
<dbReference type="GO" id="GO:0016787">
    <property type="term" value="F:hydrolase activity"/>
    <property type="evidence" value="ECO:0007669"/>
    <property type="project" value="UniProtKB-KW"/>
</dbReference>
<dbReference type="CDD" id="cd13925">
    <property type="entry name" value="RPF"/>
    <property type="match status" value="1"/>
</dbReference>
<evidence type="ECO:0000313" key="6">
    <source>
        <dbReference type="EMBL" id="KQH80198.1"/>
    </source>
</evidence>
<dbReference type="InterPro" id="IPR023346">
    <property type="entry name" value="Lysozyme-like_dom_sf"/>
</dbReference>
<dbReference type="Pfam" id="PF03990">
    <property type="entry name" value="DUF348"/>
    <property type="match status" value="3"/>
</dbReference>
<dbReference type="STRING" id="1778.A9W97_20240"/>
<dbReference type="PROSITE" id="PS51109">
    <property type="entry name" value="G5"/>
    <property type="match status" value="1"/>
</dbReference>
<dbReference type="Pfam" id="PF07501">
    <property type="entry name" value="G5"/>
    <property type="match status" value="1"/>
</dbReference>
<dbReference type="Pfam" id="PF06737">
    <property type="entry name" value="Transglycosylas"/>
    <property type="match status" value="1"/>
</dbReference>
<dbReference type="Gene3D" id="1.10.530.10">
    <property type="match status" value="1"/>
</dbReference>
<dbReference type="OrthoDB" id="1404170at2"/>
<evidence type="ECO:0000256" key="4">
    <source>
        <dbReference type="ARBA" id="ARBA00070623"/>
    </source>
</evidence>
<dbReference type="SMART" id="SM01208">
    <property type="entry name" value="G5"/>
    <property type="match status" value="1"/>
</dbReference>
<dbReference type="Proteomes" id="UP000051677">
    <property type="component" value="Unassembled WGS sequence"/>
</dbReference>
<comment type="caution">
    <text evidence="6">The sequence shown here is derived from an EMBL/GenBank/DDBJ whole genome shotgun (WGS) entry which is preliminary data.</text>
</comment>
<sequence length="375" mass="39442">MKLLTKLHQTESPTLRLLVGALLLVLASAGGYAVSASKTVTLTVDGTSMKVQTMRSRVIDIVRENGFSVEGRDDLFPAGDVSVGDAATIVLRRSRPLEITLDGQNSRQVWTTASTVDEALAQLAMTDTAPAAASRASRVPLSGMALPVVSAKTVQIDDGGAVRTVHLPAPNVAGLLSAAGAPLQDSDQVNPAPATPITDGMLIQVTRNRIERVTERMPLAPPARRIEDPEMNMSREVVEDPGSPGTQDVTFSVAEINGVETGRLPIANVVVTPAREAVVRVGAKPGTEVPPVSDGTIWDSLAGCEAGGNWAINTGNGFFGGVQFDQGTWEANGGLRYAPRADLATREEQIAIADVTRQRQGWGAWPVCSGRVGAR</sequence>
<dbReference type="AlphaFoldDB" id="A0A0Q2R825"/>